<comment type="similarity">
    <text evidence="1">Belongs to the CutC family.</text>
</comment>
<accession>A0A3P8CZU3</accession>
<dbReference type="WBParaSite" id="HPBE_0002310701-mRNA-1">
    <property type="protein sequence ID" value="HPBE_0002310701-mRNA-1"/>
    <property type="gene ID" value="HPBE_0002310701"/>
</dbReference>
<dbReference type="OrthoDB" id="7392499at2759"/>
<evidence type="ECO:0000256" key="1">
    <source>
        <dbReference type="ARBA" id="ARBA00007768"/>
    </source>
</evidence>
<dbReference type="InterPro" id="IPR005627">
    <property type="entry name" value="CutC-like"/>
</dbReference>
<evidence type="ECO:0000313" key="3">
    <source>
        <dbReference type="EMBL" id="VDP36610.1"/>
    </source>
</evidence>
<reference evidence="3 4" key="1">
    <citation type="submission" date="2018-11" db="EMBL/GenBank/DDBJ databases">
        <authorList>
            <consortium name="Pathogen Informatics"/>
        </authorList>
    </citation>
    <scope>NUCLEOTIDE SEQUENCE [LARGE SCALE GENOMIC DNA]</scope>
</reference>
<dbReference type="Proteomes" id="UP000050761">
    <property type="component" value="Unassembled WGS sequence"/>
</dbReference>
<dbReference type="GO" id="GO:0005507">
    <property type="term" value="F:copper ion binding"/>
    <property type="evidence" value="ECO:0007669"/>
    <property type="project" value="TreeGrafter"/>
</dbReference>
<evidence type="ECO:0000313" key="5">
    <source>
        <dbReference type="WBParaSite" id="HPBE_0002310701-mRNA-1"/>
    </source>
</evidence>
<dbReference type="EMBL" id="UZAH01034684">
    <property type="protein sequence ID" value="VDP36610.1"/>
    <property type="molecule type" value="Genomic_DNA"/>
</dbReference>
<dbReference type="Pfam" id="PF03932">
    <property type="entry name" value="CutC"/>
    <property type="match status" value="1"/>
</dbReference>
<dbReference type="AlphaFoldDB" id="A0A183GK89"/>
<sequence length="191" mass="20608">MARLEICVDSYESAVNAISGGANQLEVCGALTLGGLTPSVGLVRRLRSSFPQTPLFIMLRPRDGDFLYTTDEVEVMLEDLRAMKTLGVGGFVFGPLLTFLSVFSSRREVAHSEKASTFACTPVSGLHGNINALTCPSAGHRKSLPKYVLNLQLVNSCFFCSATSVSLSASKRLVGLRPKLRKQNALDTTVH</sequence>
<protein>
    <recommendedName>
        <fullName evidence="2">Copper homeostasis protein cutC homolog</fullName>
    </recommendedName>
</protein>
<gene>
    <name evidence="3" type="ORF">HPBE_LOCUS23106</name>
</gene>
<dbReference type="SUPFAM" id="SSF110395">
    <property type="entry name" value="CutC-like"/>
    <property type="match status" value="1"/>
</dbReference>
<evidence type="ECO:0000313" key="4">
    <source>
        <dbReference type="Proteomes" id="UP000050761"/>
    </source>
</evidence>
<keyword evidence="4" id="KW-1185">Reference proteome</keyword>
<reference evidence="5" key="2">
    <citation type="submission" date="2019-09" db="UniProtKB">
        <authorList>
            <consortium name="WormBaseParasite"/>
        </authorList>
    </citation>
    <scope>IDENTIFICATION</scope>
</reference>
<dbReference type="InterPro" id="IPR036822">
    <property type="entry name" value="CutC-like_dom_sf"/>
</dbReference>
<name>A0A183GK89_HELPZ</name>
<dbReference type="Gene3D" id="3.20.20.380">
    <property type="entry name" value="Copper homeostasis (CutC) domain"/>
    <property type="match status" value="1"/>
</dbReference>
<organism evidence="4 5">
    <name type="scientific">Heligmosomoides polygyrus</name>
    <name type="common">Parasitic roundworm</name>
    <dbReference type="NCBI Taxonomy" id="6339"/>
    <lineage>
        <taxon>Eukaryota</taxon>
        <taxon>Metazoa</taxon>
        <taxon>Ecdysozoa</taxon>
        <taxon>Nematoda</taxon>
        <taxon>Chromadorea</taxon>
        <taxon>Rhabditida</taxon>
        <taxon>Rhabditina</taxon>
        <taxon>Rhabditomorpha</taxon>
        <taxon>Strongyloidea</taxon>
        <taxon>Heligmosomidae</taxon>
        <taxon>Heligmosomoides</taxon>
    </lineage>
</organism>
<dbReference type="PANTHER" id="PTHR12598">
    <property type="entry name" value="COPPER HOMEOSTASIS PROTEIN CUTC"/>
    <property type="match status" value="1"/>
</dbReference>
<accession>A0A183GK89</accession>
<dbReference type="PANTHER" id="PTHR12598:SF0">
    <property type="entry name" value="COPPER HOMEOSTASIS PROTEIN CUTC HOMOLOG"/>
    <property type="match status" value="1"/>
</dbReference>
<proteinExistence type="inferred from homology"/>
<evidence type="ECO:0000256" key="2">
    <source>
        <dbReference type="ARBA" id="ARBA00019014"/>
    </source>
</evidence>